<protein>
    <submittedName>
        <fullName evidence="2">Uncharacterized protein</fullName>
    </submittedName>
</protein>
<gene>
    <name evidence="2" type="ORF">PPSC2_08525</name>
</gene>
<evidence type="ECO:0000313" key="2">
    <source>
        <dbReference type="EMBL" id="ADO55774.1"/>
    </source>
</evidence>
<accession>E3EFQ2</accession>
<dbReference type="Proteomes" id="UP000006868">
    <property type="component" value="Chromosome"/>
</dbReference>
<reference evidence="2 3" key="1">
    <citation type="journal article" date="2011" name="J. Bacteriol.">
        <title>Complete genome sequence of Paenibacillus polymyxa SC2, a strain of plant growth-promoting Rhizobacterium with broad-spectrum antimicrobial activity.</title>
        <authorList>
            <person name="Ma M."/>
            <person name="Wang C."/>
            <person name="Ding Y."/>
            <person name="Li L."/>
            <person name="Shen D."/>
            <person name="Jiang X."/>
            <person name="Guan D."/>
            <person name="Cao F."/>
            <person name="Chen H."/>
            <person name="Feng R."/>
            <person name="Wang X."/>
            <person name="Ge Y."/>
            <person name="Yao L."/>
            <person name="Bing X."/>
            <person name="Yang X."/>
            <person name="Li J."/>
            <person name="Du B."/>
        </authorList>
    </citation>
    <scope>NUCLEOTIDE SEQUENCE [LARGE SCALE GENOMIC DNA]</scope>
    <source>
        <strain evidence="2 3">SC2</strain>
    </source>
</reference>
<dbReference type="RefSeq" id="WP_013370393.1">
    <property type="nucleotide sequence ID" value="NC_014622.2"/>
</dbReference>
<proteinExistence type="predicted"/>
<organism evidence="2 3">
    <name type="scientific">Paenibacillus polymyxa (strain SC2)</name>
    <name type="common">Bacillus polymyxa</name>
    <dbReference type="NCBI Taxonomy" id="886882"/>
    <lineage>
        <taxon>Bacteria</taxon>
        <taxon>Bacillati</taxon>
        <taxon>Bacillota</taxon>
        <taxon>Bacilli</taxon>
        <taxon>Bacillales</taxon>
        <taxon>Paenibacillaceae</taxon>
        <taxon>Paenibacillus</taxon>
    </lineage>
</organism>
<dbReference type="HOGENOM" id="CLU_2480452_0_0_9"/>
<feature type="compositionally biased region" description="Basic and acidic residues" evidence="1">
    <location>
        <begin position="9"/>
        <end position="21"/>
    </location>
</feature>
<dbReference type="OrthoDB" id="5868871at2"/>
<dbReference type="EMBL" id="CP002213">
    <property type="protein sequence ID" value="ADO55774.1"/>
    <property type="molecule type" value="Genomic_DNA"/>
</dbReference>
<feature type="region of interest" description="Disordered" evidence="1">
    <location>
        <begin position="1"/>
        <end position="24"/>
    </location>
</feature>
<dbReference type="PATRIC" id="fig|886882.15.peg.1791"/>
<evidence type="ECO:0000256" key="1">
    <source>
        <dbReference type="SAM" id="MobiDB-lite"/>
    </source>
</evidence>
<dbReference type="KEGG" id="ppm:PPSC2_08525"/>
<evidence type="ECO:0000313" key="3">
    <source>
        <dbReference type="Proteomes" id="UP000006868"/>
    </source>
</evidence>
<dbReference type="AlphaFoldDB" id="E3EFQ2"/>
<sequence length="87" mass="10344">MAVPFFRAGGEEKISKNNEKPKRNKPKILTKYDQFIVSRLKAIPVWVREGTTDVEIARRLSIHIWTLGDYRRKYPKFAEVLERPTKW</sequence>
<name>E3EFQ2_PAEPS</name>